<keyword evidence="6 17" id="KW-0547">Nucleotide-binding</keyword>
<dbReference type="GO" id="GO:0052855">
    <property type="term" value="F:ADP-dependent NAD(P)H-hydrate dehydratase activity"/>
    <property type="evidence" value="ECO:0007669"/>
    <property type="project" value="UniProtKB-UniRule"/>
</dbReference>
<comment type="caution">
    <text evidence="18">Lacks conserved residue(s) required for the propagation of feature annotation.</text>
</comment>
<evidence type="ECO:0000256" key="7">
    <source>
        <dbReference type="ARBA" id="ARBA00022840"/>
    </source>
</evidence>
<evidence type="ECO:0000259" key="21">
    <source>
        <dbReference type="PROSITE" id="PS51385"/>
    </source>
</evidence>
<dbReference type="Gene3D" id="3.40.1190.20">
    <property type="match status" value="1"/>
</dbReference>
<evidence type="ECO:0000256" key="16">
    <source>
        <dbReference type="ARBA" id="ARBA00049209"/>
    </source>
</evidence>
<comment type="cofactor">
    <cofactor evidence="18 19">
        <name>K(+)</name>
        <dbReference type="ChEBI" id="CHEBI:29103"/>
    </cofactor>
    <text evidence="18 19">Binds 1 potassium ion per subunit.</text>
</comment>
<feature type="binding site" evidence="18">
    <location>
        <position position="163"/>
    </location>
    <ligand>
        <name>K(+)</name>
        <dbReference type="ChEBI" id="CHEBI:29103"/>
    </ligand>
</feature>
<dbReference type="PIRSF" id="PIRSF017184">
    <property type="entry name" value="Nnr"/>
    <property type="match status" value="1"/>
</dbReference>
<name>A0A2M7FY64_9BACT</name>
<comment type="catalytic activity">
    <reaction evidence="16 17 19">
        <text>(6S)-NADPHX + ADP = AMP + phosphate + NADPH + H(+)</text>
        <dbReference type="Rhea" id="RHEA:32235"/>
        <dbReference type="ChEBI" id="CHEBI:15378"/>
        <dbReference type="ChEBI" id="CHEBI:43474"/>
        <dbReference type="ChEBI" id="CHEBI:57783"/>
        <dbReference type="ChEBI" id="CHEBI:64076"/>
        <dbReference type="ChEBI" id="CHEBI:456215"/>
        <dbReference type="ChEBI" id="CHEBI:456216"/>
        <dbReference type="EC" id="4.2.1.136"/>
    </reaction>
</comment>
<evidence type="ECO:0000256" key="6">
    <source>
        <dbReference type="ARBA" id="ARBA00022741"/>
    </source>
</evidence>
<dbReference type="HAMAP" id="MF_01966">
    <property type="entry name" value="NADHX_epimerase"/>
    <property type="match status" value="1"/>
</dbReference>
<dbReference type="InterPro" id="IPR004443">
    <property type="entry name" value="YjeF_N_dom"/>
</dbReference>
<dbReference type="EC" id="4.2.1.136" evidence="19"/>
<keyword evidence="8 17" id="KW-0521">NADP</keyword>
<dbReference type="SUPFAM" id="SSF64153">
    <property type="entry name" value="YjeF N-terminal domain-like"/>
    <property type="match status" value="1"/>
</dbReference>
<comment type="cofactor">
    <cofactor evidence="17">
        <name>Mg(2+)</name>
        <dbReference type="ChEBI" id="CHEBI:18420"/>
    </cofactor>
</comment>
<feature type="binding site" evidence="18">
    <location>
        <position position="160"/>
    </location>
    <ligand>
        <name>(6S)-NADPHX</name>
        <dbReference type="ChEBI" id="CHEBI:64076"/>
    </ligand>
</feature>
<feature type="binding site" evidence="18">
    <location>
        <position position="59"/>
    </location>
    <ligand>
        <name>K(+)</name>
        <dbReference type="ChEBI" id="CHEBI:29103"/>
    </ligand>
</feature>
<evidence type="ECO:0000256" key="8">
    <source>
        <dbReference type="ARBA" id="ARBA00022857"/>
    </source>
</evidence>
<evidence type="ECO:0000256" key="3">
    <source>
        <dbReference type="ARBA" id="ARBA00006001"/>
    </source>
</evidence>
<dbReference type="GO" id="GO:0052856">
    <property type="term" value="F:NAD(P)HX epimerase activity"/>
    <property type="evidence" value="ECO:0007669"/>
    <property type="project" value="UniProtKB-UniRule"/>
</dbReference>
<evidence type="ECO:0000256" key="18">
    <source>
        <dbReference type="HAMAP-Rule" id="MF_01966"/>
    </source>
</evidence>
<protein>
    <recommendedName>
        <fullName evidence="19">Bifunctional NAD(P)H-hydrate repair enzyme</fullName>
    </recommendedName>
    <alternativeName>
        <fullName evidence="19">Nicotinamide nucleotide repair protein</fullName>
    </alternativeName>
    <domain>
        <recommendedName>
            <fullName evidence="19">ADP-dependent (S)-NAD(P)H-hydrate dehydratase</fullName>
            <ecNumber evidence="19">4.2.1.136</ecNumber>
        </recommendedName>
        <alternativeName>
            <fullName evidence="19">ADP-dependent NAD(P)HX dehydratase</fullName>
        </alternativeName>
    </domain>
    <domain>
        <recommendedName>
            <fullName evidence="19">NAD(P)H-hydrate epimerase</fullName>
            <ecNumber evidence="19">5.1.99.6</ecNumber>
        </recommendedName>
    </domain>
</protein>
<dbReference type="Pfam" id="PF03853">
    <property type="entry name" value="YjeF_N"/>
    <property type="match status" value="1"/>
</dbReference>
<feature type="binding site" evidence="17">
    <location>
        <position position="333"/>
    </location>
    <ligand>
        <name>(6S)-NADPHX</name>
        <dbReference type="ChEBI" id="CHEBI:64076"/>
    </ligand>
</feature>
<comment type="function">
    <text evidence="18">Catalyzes the epimerization of the S- and R-forms of NAD(P)HX, a damaged form of NAD(P)H that is a result of enzymatic or heat-dependent hydration. This is a prerequisite for the S-specific NAD(P)H-hydrate dehydratase to allow the repair of both epimers of NAD(P)HX.</text>
</comment>
<sequence>MRIVSVETMQGLDQRTIQELGLPSLVLMERAALGVLTALREHFSPALQQVHILVGSGNNGGDGLALARMLQGQGIPVEIWIQEETSKRSPDNLKQLEIVKKLGLPVHPLEANPTWRTQLSEATLIIDSIFGVGLSRPISGIWAEVIQYLNQVPLPIVAIDIPSGIHGDSGVPLGDLALRAELTVTCGLPKWGLMMDPALDYTGQLEMVDIGIPPAYSAAVPGGHLLDLPLAASLAPPPRRRNSHKGSYGRLVIVAGSLGMSGAAVIATEAALKAGTGLVYTCVPASIQAQVAQQVPQALVVPLPDSDGFLGPESLEHLRTLLLRADAALLGPGLGFAPQTTELVQKLLCAMPCPLVLDADGLNHFAQTSQDFQSPTLITPHAGELGRLLQTSTAEIQANRLQALHQGANQFNCTHILKGARSLIGTPDGRCWVNTSGNPALARGGSGDILAGLLAGLLAQGYPPEAAALLGVYWHGLAADLAVTEWPEACVSIRELLTCLPKALARLQQI</sequence>
<dbReference type="HAMAP" id="MF_01965">
    <property type="entry name" value="NADHX_dehydratase"/>
    <property type="match status" value="1"/>
</dbReference>
<dbReference type="PANTHER" id="PTHR12592">
    <property type="entry name" value="ATP-DEPENDENT (S)-NAD(P)H-HYDRATE DEHYDRATASE FAMILY MEMBER"/>
    <property type="match status" value="1"/>
</dbReference>
<comment type="similarity">
    <text evidence="18">Belongs to the NnrE/AIBP family.</text>
</comment>
<feature type="binding site" evidence="17">
    <location>
        <position position="263"/>
    </location>
    <ligand>
        <name>(6S)-NADPHX</name>
        <dbReference type="ChEBI" id="CHEBI:64076"/>
    </ligand>
</feature>
<comment type="catalytic activity">
    <reaction evidence="1 18 19">
        <text>(6R)-NADHX = (6S)-NADHX</text>
        <dbReference type="Rhea" id="RHEA:32215"/>
        <dbReference type="ChEBI" id="CHEBI:64074"/>
        <dbReference type="ChEBI" id="CHEBI:64075"/>
        <dbReference type="EC" id="5.1.99.6"/>
    </reaction>
</comment>
<dbReference type="InterPro" id="IPR029056">
    <property type="entry name" value="Ribokinase-like"/>
</dbReference>
<comment type="function">
    <text evidence="17">Catalyzes the dehydration of the S-form of NAD(P)HX at the expense of ADP, which is converted to AMP. Together with NAD(P)HX epimerase, which catalyzes the epimerization of the S- and R-forms, the enzyme allows the repair of both epimers of NAD(P)HX, a damaged form of NAD(P)H that is a result of enzymatic or heat-dependent hydration.</text>
</comment>
<evidence type="ECO:0000259" key="20">
    <source>
        <dbReference type="PROSITE" id="PS51383"/>
    </source>
</evidence>
<evidence type="ECO:0000256" key="12">
    <source>
        <dbReference type="ARBA" id="ARBA00023239"/>
    </source>
</evidence>
<proteinExistence type="inferred from homology"/>
<feature type="binding site" evidence="17">
    <location>
        <position position="448"/>
    </location>
    <ligand>
        <name>(6S)-NADPHX</name>
        <dbReference type="ChEBI" id="CHEBI:64076"/>
    </ligand>
</feature>
<dbReference type="InterPro" id="IPR000631">
    <property type="entry name" value="CARKD"/>
</dbReference>
<dbReference type="NCBIfam" id="TIGR00197">
    <property type="entry name" value="yjeF_nterm"/>
    <property type="match status" value="1"/>
</dbReference>
<dbReference type="Gene3D" id="3.40.50.10260">
    <property type="entry name" value="YjeF N-terminal domain"/>
    <property type="match status" value="1"/>
</dbReference>
<comment type="similarity">
    <text evidence="4 19">In the C-terminal section; belongs to the NnrD/CARKD family.</text>
</comment>
<dbReference type="GO" id="GO:0046496">
    <property type="term" value="P:nicotinamide nucleotide metabolic process"/>
    <property type="evidence" value="ECO:0007669"/>
    <property type="project" value="UniProtKB-UniRule"/>
</dbReference>
<accession>A0A2M7FY64</accession>
<evidence type="ECO:0000256" key="11">
    <source>
        <dbReference type="ARBA" id="ARBA00023235"/>
    </source>
</evidence>
<evidence type="ECO:0000256" key="5">
    <source>
        <dbReference type="ARBA" id="ARBA00022723"/>
    </source>
</evidence>
<dbReference type="GO" id="GO:0005524">
    <property type="term" value="F:ATP binding"/>
    <property type="evidence" value="ECO:0007669"/>
    <property type="project" value="UniProtKB-UniRule"/>
</dbReference>
<feature type="binding site" evidence="17">
    <location>
        <begin position="418"/>
        <end position="422"/>
    </location>
    <ligand>
        <name>AMP</name>
        <dbReference type="ChEBI" id="CHEBI:456215"/>
    </ligand>
</feature>
<comment type="subunit">
    <text evidence="17">Homotetramer.</text>
</comment>
<keyword evidence="10 17" id="KW-0520">NAD</keyword>
<dbReference type="EMBL" id="PFFQ01000062">
    <property type="protein sequence ID" value="PIW14243.1"/>
    <property type="molecule type" value="Genomic_DNA"/>
</dbReference>
<comment type="similarity">
    <text evidence="17">Belongs to the NnrD/CARKD family.</text>
</comment>
<dbReference type="GO" id="GO:0110051">
    <property type="term" value="P:metabolite repair"/>
    <property type="evidence" value="ECO:0007669"/>
    <property type="project" value="TreeGrafter"/>
</dbReference>
<feature type="binding site" evidence="18">
    <location>
        <position position="127"/>
    </location>
    <ligand>
        <name>K(+)</name>
        <dbReference type="ChEBI" id="CHEBI:29103"/>
    </ligand>
</feature>
<evidence type="ECO:0000256" key="4">
    <source>
        <dbReference type="ARBA" id="ARBA00009524"/>
    </source>
</evidence>
<dbReference type="Proteomes" id="UP000231019">
    <property type="component" value="Unassembled WGS sequence"/>
</dbReference>
<gene>
    <name evidence="17" type="primary">nnrD</name>
    <name evidence="18" type="synonym">nnrE</name>
    <name evidence="22" type="ORF">COW36_22500</name>
</gene>
<evidence type="ECO:0000256" key="13">
    <source>
        <dbReference type="ARBA" id="ARBA00023268"/>
    </source>
</evidence>
<evidence type="ECO:0000313" key="23">
    <source>
        <dbReference type="Proteomes" id="UP000231019"/>
    </source>
</evidence>
<evidence type="ECO:0000256" key="1">
    <source>
        <dbReference type="ARBA" id="ARBA00000013"/>
    </source>
</evidence>
<keyword evidence="5 18" id="KW-0479">Metal-binding</keyword>
<comment type="catalytic activity">
    <reaction evidence="2 18 19">
        <text>(6R)-NADPHX = (6S)-NADPHX</text>
        <dbReference type="Rhea" id="RHEA:32227"/>
        <dbReference type="ChEBI" id="CHEBI:64076"/>
        <dbReference type="ChEBI" id="CHEBI:64077"/>
        <dbReference type="EC" id="5.1.99.6"/>
    </reaction>
</comment>
<feature type="domain" description="YjeF C-terminal" evidence="20">
    <location>
        <begin position="228"/>
        <end position="507"/>
    </location>
</feature>
<comment type="function">
    <text evidence="14 19">Bifunctional enzyme that catalyzes the epimerization of the S- and R-forms of NAD(P)HX and the dehydration of the S-form of NAD(P)HX at the expense of ADP, which is converted to AMP. This allows the repair of both epimers of NAD(P)HX, a damaged form of NAD(P)H that is a result of enzymatic or heat-dependent hydration.</text>
</comment>
<dbReference type="PROSITE" id="PS51385">
    <property type="entry name" value="YJEF_N"/>
    <property type="match status" value="1"/>
</dbReference>
<feature type="binding site" evidence="18">
    <location>
        <begin position="131"/>
        <end position="137"/>
    </location>
    <ligand>
        <name>(6S)-NADPHX</name>
        <dbReference type="ChEBI" id="CHEBI:64076"/>
    </ligand>
</feature>
<feature type="binding site" evidence="17">
    <location>
        <position position="381"/>
    </location>
    <ligand>
        <name>(6S)-NADPHX</name>
        <dbReference type="ChEBI" id="CHEBI:64076"/>
    </ligand>
</feature>
<feature type="binding site" evidence="18">
    <location>
        <begin position="58"/>
        <end position="62"/>
    </location>
    <ligand>
        <name>(6S)-NADPHX</name>
        <dbReference type="ChEBI" id="CHEBI:64076"/>
    </ligand>
</feature>
<dbReference type="GO" id="GO:0046872">
    <property type="term" value="F:metal ion binding"/>
    <property type="evidence" value="ECO:0007669"/>
    <property type="project" value="UniProtKB-UniRule"/>
</dbReference>
<dbReference type="PANTHER" id="PTHR12592:SF0">
    <property type="entry name" value="ATP-DEPENDENT (S)-NAD(P)H-HYDRATE DEHYDRATASE"/>
    <property type="match status" value="1"/>
</dbReference>
<dbReference type="SUPFAM" id="SSF53613">
    <property type="entry name" value="Ribokinase-like"/>
    <property type="match status" value="1"/>
</dbReference>
<keyword evidence="13" id="KW-0511">Multifunctional enzyme</keyword>
<comment type="similarity">
    <text evidence="3 19">In the N-terminal section; belongs to the NnrE/AIBP family.</text>
</comment>
<evidence type="ECO:0000256" key="10">
    <source>
        <dbReference type="ARBA" id="ARBA00023027"/>
    </source>
</evidence>
<dbReference type="InterPro" id="IPR036652">
    <property type="entry name" value="YjeF_N_dom_sf"/>
</dbReference>
<organism evidence="22 23">
    <name type="scientific">bacterium (Candidatus Blackallbacteria) CG17_big_fil_post_rev_8_21_14_2_50_48_46</name>
    <dbReference type="NCBI Taxonomy" id="2014261"/>
    <lineage>
        <taxon>Bacteria</taxon>
        <taxon>Candidatus Blackallbacteria</taxon>
    </lineage>
</organism>
<dbReference type="InterPro" id="IPR030677">
    <property type="entry name" value="Nnr"/>
</dbReference>
<dbReference type="Pfam" id="PF01256">
    <property type="entry name" value="Carb_kinase"/>
    <property type="match status" value="1"/>
</dbReference>
<evidence type="ECO:0000313" key="22">
    <source>
        <dbReference type="EMBL" id="PIW14243.1"/>
    </source>
</evidence>
<keyword evidence="12 17" id="KW-0456">Lyase</keyword>
<evidence type="ECO:0000256" key="17">
    <source>
        <dbReference type="HAMAP-Rule" id="MF_01965"/>
    </source>
</evidence>
<keyword evidence="9 18" id="KW-0630">Potassium</keyword>
<comment type="caution">
    <text evidence="22">The sequence shown here is derived from an EMBL/GenBank/DDBJ whole genome shotgun (WGS) entry which is preliminary data.</text>
</comment>
<evidence type="ECO:0000256" key="14">
    <source>
        <dbReference type="ARBA" id="ARBA00025153"/>
    </source>
</evidence>
<dbReference type="NCBIfam" id="TIGR00196">
    <property type="entry name" value="yjeF_cterm"/>
    <property type="match status" value="1"/>
</dbReference>
<keyword evidence="11 18" id="KW-0413">Isomerase</keyword>
<evidence type="ECO:0000256" key="2">
    <source>
        <dbReference type="ARBA" id="ARBA00000909"/>
    </source>
</evidence>
<dbReference type="AlphaFoldDB" id="A0A2M7FY64"/>
<evidence type="ECO:0000256" key="9">
    <source>
        <dbReference type="ARBA" id="ARBA00022958"/>
    </source>
</evidence>
<evidence type="ECO:0000256" key="15">
    <source>
        <dbReference type="ARBA" id="ARBA00048238"/>
    </source>
</evidence>
<evidence type="ECO:0000256" key="19">
    <source>
        <dbReference type="PIRNR" id="PIRNR017184"/>
    </source>
</evidence>
<dbReference type="PROSITE" id="PS51383">
    <property type="entry name" value="YJEF_C_3"/>
    <property type="match status" value="1"/>
</dbReference>
<comment type="catalytic activity">
    <reaction evidence="15 17 19">
        <text>(6S)-NADHX + ADP = AMP + phosphate + NADH + H(+)</text>
        <dbReference type="Rhea" id="RHEA:32223"/>
        <dbReference type="ChEBI" id="CHEBI:15378"/>
        <dbReference type="ChEBI" id="CHEBI:43474"/>
        <dbReference type="ChEBI" id="CHEBI:57945"/>
        <dbReference type="ChEBI" id="CHEBI:64074"/>
        <dbReference type="ChEBI" id="CHEBI:456215"/>
        <dbReference type="ChEBI" id="CHEBI:456216"/>
        <dbReference type="EC" id="4.2.1.136"/>
    </reaction>
</comment>
<dbReference type="CDD" id="cd01171">
    <property type="entry name" value="YXKO-related"/>
    <property type="match status" value="1"/>
</dbReference>
<keyword evidence="7 17" id="KW-0067">ATP-binding</keyword>
<feature type="binding site" evidence="17">
    <location>
        <position position="447"/>
    </location>
    <ligand>
        <name>AMP</name>
        <dbReference type="ChEBI" id="CHEBI:456215"/>
    </ligand>
</feature>
<reference evidence="22 23" key="1">
    <citation type="submission" date="2017-09" db="EMBL/GenBank/DDBJ databases">
        <title>Depth-based differentiation of microbial function through sediment-hosted aquifers and enrichment of novel symbionts in the deep terrestrial subsurface.</title>
        <authorList>
            <person name="Probst A.J."/>
            <person name="Ladd B."/>
            <person name="Jarett J.K."/>
            <person name="Geller-Mcgrath D.E."/>
            <person name="Sieber C.M."/>
            <person name="Emerson J.B."/>
            <person name="Anantharaman K."/>
            <person name="Thomas B.C."/>
            <person name="Malmstrom R."/>
            <person name="Stieglmeier M."/>
            <person name="Klingl A."/>
            <person name="Woyke T."/>
            <person name="Ryan C.M."/>
            <person name="Banfield J.F."/>
        </authorList>
    </citation>
    <scope>NUCLEOTIDE SEQUENCE [LARGE SCALE GENOMIC DNA]</scope>
    <source>
        <strain evidence="22">CG17_big_fil_post_rev_8_21_14_2_50_48_46</strain>
    </source>
</reference>
<dbReference type="EC" id="5.1.99.6" evidence="19"/>
<feature type="domain" description="YjeF N-terminal" evidence="21">
    <location>
        <begin position="9"/>
        <end position="218"/>
    </location>
</feature>